<dbReference type="RefSeq" id="WP_114018171.1">
    <property type="nucleotide sequence ID" value="NZ_QOIM01000042.1"/>
</dbReference>
<feature type="region of interest" description="Disordered" evidence="1">
    <location>
        <begin position="1"/>
        <end position="27"/>
    </location>
</feature>
<reference evidence="3 4" key="1">
    <citation type="submission" date="2018-06" db="EMBL/GenBank/DDBJ databases">
        <title>Streptomyces reniochalinae sp. nov. and Streptomyces diacarnus sp. nov. from marine sponges.</title>
        <authorList>
            <person name="Li L."/>
        </authorList>
    </citation>
    <scope>NUCLEOTIDE SEQUENCE [LARGE SCALE GENOMIC DNA]</scope>
    <source>
        <strain evidence="3 4">LHW50302</strain>
    </source>
</reference>
<feature type="compositionally biased region" description="Low complexity" evidence="1">
    <location>
        <begin position="530"/>
        <end position="539"/>
    </location>
</feature>
<protein>
    <recommendedName>
        <fullName evidence="2">AAA+ ATPase domain-containing protein</fullName>
    </recommendedName>
</protein>
<accession>A0A367EAD1</accession>
<comment type="caution">
    <text evidence="3">The sequence shown here is derived from an EMBL/GenBank/DDBJ whole genome shotgun (WGS) entry which is preliminary data.</text>
</comment>
<evidence type="ECO:0000313" key="4">
    <source>
        <dbReference type="Proteomes" id="UP000253507"/>
    </source>
</evidence>
<dbReference type="InterPro" id="IPR003593">
    <property type="entry name" value="AAA+_ATPase"/>
</dbReference>
<dbReference type="SMART" id="SM00382">
    <property type="entry name" value="AAA"/>
    <property type="match status" value="1"/>
</dbReference>
<feature type="domain" description="AAA+ ATPase" evidence="2">
    <location>
        <begin position="101"/>
        <end position="242"/>
    </location>
</feature>
<evidence type="ECO:0000313" key="3">
    <source>
        <dbReference type="EMBL" id="RCG14605.1"/>
    </source>
</evidence>
<feature type="region of interest" description="Disordered" evidence="1">
    <location>
        <begin position="499"/>
        <end position="542"/>
    </location>
</feature>
<dbReference type="CDD" id="cd00009">
    <property type="entry name" value="AAA"/>
    <property type="match status" value="1"/>
</dbReference>
<keyword evidence="4" id="KW-1185">Reference proteome</keyword>
<evidence type="ECO:0000259" key="2">
    <source>
        <dbReference type="SMART" id="SM00382"/>
    </source>
</evidence>
<sequence length="644" mass="66507">MEQPEDHDDAAAAGSGQGDDREPGRAAGYRVDIGGAASGPVIAGHHNVVVDAQHGSAVTLLMAGQRPRPERRDRVHLLPGRQHTPLGRNAELAALADAVGSGGPVLLWGPPGVGKSTLLRHAARTLSPGPDGVLLLSAAHREPRDLAQDLFEACYDTGGYAPSGTELRRLMAGVEVTVYLDDADLTAEQLQELTDAAPDATFVLSSRERVLLGAGTALEIKGLDRASGLELLARELGRPRPGEAQAAAELWQAAEGVPLLLLRAAALARRDASGSVQLPRPGASAELLPLLLDQLDRDTANVLRLLATLADAELAAAHISALTEVPEPSAVCGRLVNLGLATATDVGYRCAADAAPAVLERHPEPFDAEHLCLHLARWAAQPSTPPADVADHARALEAAAELAEHAGRPDLTIGLARAAVPALARALRTDAWGRMLEIGLEAAQRTGDIRAVAYFTHESGVRSLVTGRRVVAGILLSEAVVLWRQLGDHVGADAAAGAGQYAPAPPSVAPDGGAATMPHGGSAQNGDAGSSGVTGSTGTWRDSQGDVFSIAEKAPGVYAMRIGACGGGFTVAEFKGGNGTYRGNPSVSAHDTDGSCGRLDLSATITLAGGDDSDTGQYTKQLRPGSSQRVQCTTCGTRTITRLR</sequence>
<proteinExistence type="predicted"/>
<evidence type="ECO:0000256" key="1">
    <source>
        <dbReference type="SAM" id="MobiDB-lite"/>
    </source>
</evidence>
<dbReference type="OrthoDB" id="4506813at2"/>
<dbReference type="AlphaFoldDB" id="A0A367EAD1"/>
<gene>
    <name evidence="3" type="ORF">DQ392_26095</name>
</gene>
<dbReference type="Gene3D" id="3.40.50.300">
    <property type="entry name" value="P-loop containing nucleotide triphosphate hydrolases"/>
    <property type="match status" value="1"/>
</dbReference>
<dbReference type="InterPro" id="IPR027417">
    <property type="entry name" value="P-loop_NTPase"/>
</dbReference>
<dbReference type="Proteomes" id="UP000253507">
    <property type="component" value="Unassembled WGS sequence"/>
</dbReference>
<organism evidence="3 4">
    <name type="scientific">Streptomyces reniochalinae</name>
    <dbReference type="NCBI Taxonomy" id="2250578"/>
    <lineage>
        <taxon>Bacteria</taxon>
        <taxon>Bacillati</taxon>
        <taxon>Actinomycetota</taxon>
        <taxon>Actinomycetes</taxon>
        <taxon>Kitasatosporales</taxon>
        <taxon>Streptomycetaceae</taxon>
        <taxon>Streptomyces</taxon>
    </lineage>
</organism>
<dbReference type="EMBL" id="QOIM01000042">
    <property type="protein sequence ID" value="RCG14605.1"/>
    <property type="molecule type" value="Genomic_DNA"/>
</dbReference>
<dbReference type="SUPFAM" id="SSF52540">
    <property type="entry name" value="P-loop containing nucleoside triphosphate hydrolases"/>
    <property type="match status" value="2"/>
</dbReference>
<name>A0A367EAD1_9ACTN</name>